<reference evidence="8 9" key="1">
    <citation type="submission" date="2020-08" db="EMBL/GenBank/DDBJ databases">
        <title>Plant Genome Project.</title>
        <authorList>
            <person name="Zhang R.-G."/>
        </authorList>
    </citation>
    <scope>NUCLEOTIDE SEQUENCE [LARGE SCALE GENOMIC DNA]</scope>
    <source>
        <tissue evidence="8">Rhizome</tissue>
    </source>
</reference>
<gene>
    <name evidence="8" type="ORF">ZIOFF_055836</name>
</gene>
<dbReference type="Gene3D" id="1.10.110.10">
    <property type="entry name" value="Plant lipid-transfer and hydrophobic proteins"/>
    <property type="match status" value="1"/>
</dbReference>
<keyword evidence="2 6" id="KW-0732">Signal</keyword>
<evidence type="ECO:0000313" key="9">
    <source>
        <dbReference type="Proteomes" id="UP000734854"/>
    </source>
</evidence>
<evidence type="ECO:0000256" key="5">
    <source>
        <dbReference type="SAM" id="MobiDB-lite"/>
    </source>
</evidence>
<feature type="compositionally biased region" description="Pro residues" evidence="5">
    <location>
        <begin position="138"/>
        <end position="160"/>
    </location>
</feature>
<dbReference type="Proteomes" id="UP000734854">
    <property type="component" value="Unassembled WGS sequence"/>
</dbReference>
<comment type="similarity">
    <text evidence="1">Belongs to the plant LTP family.</text>
</comment>
<feature type="chain" id="PRO_5035190300" description="Bifunctional inhibitor/plant lipid transfer protein/seed storage helical domain-containing protein" evidence="6">
    <location>
        <begin position="18"/>
        <end position="190"/>
    </location>
</feature>
<keyword evidence="9" id="KW-1185">Reference proteome</keyword>
<dbReference type="SUPFAM" id="SSF47699">
    <property type="entry name" value="Bifunctional inhibitor/lipid-transfer protein/seed storage 2S albumin"/>
    <property type="match status" value="1"/>
</dbReference>
<sequence length="190" mass="18942">MAAALAVGLMVAACVVAAEDCSNVLTDLLDCLSYVSNGSKTSSPSAGCCIGVADVVIGSPACICDALKQARELGVELNTSRVLALPAACDVKAPEMREIPPASAPLPSRAPSPAPQSSEAPSSPPPSPMSAPTLTPTGSPPPPPPPAPLTDGPSPSPADAPEPLQSNAPQLAASFLLLLSLSLLLLMNYA</sequence>
<dbReference type="Pfam" id="PF14368">
    <property type="entry name" value="LTP_2"/>
    <property type="match status" value="1"/>
</dbReference>
<feature type="compositionally biased region" description="Pro residues" evidence="5">
    <location>
        <begin position="102"/>
        <end position="114"/>
    </location>
</feature>
<dbReference type="PRINTS" id="PR00382">
    <property type="entry name" value="LIPIDTRNSFER"/>
</dbReference>
<evidence type="ECO:0000256" key="2">
    <source>
        <dbReference type="ARBA" id="ARBA00022729"/>
    </source>
</evidence>
<dbReference type="PANTHER" id="PTHR33044">
    <property type="entry name" value="BIFUNCTIONAL INHIBITOR/LIPID-TRANSFER PROTEIN/SEED STORAGE 2S ALBUMIN SUPERFAMILY PROTEIN-RELATED"/>
    <property type="match status" value="1"/>
</dbReference>
<proteinExistence type="inferred from homology"/>
<evidence type="ECO:0000259" key="7">
    <source>
        <dbReference type="Pfam" id="PF14368"/>
    </source>
</evidence>
<evidence type="ECO:0000256" key="3">
    <source>
        <dbReference type="ARBA" id="ARBA00023157"/>
    </source>
</evidence>
<keyword evidence="3" id="KW-1015">Disulfide bond</keyword>
<keyword evidence="4" id="KW-0325">Glycoprotein</keyword>
<dbReference type="AlphaFoldDB" id="A0A8J5KNV8"/>
<evidence type="ECO:0000313" key="8">
    <source>
        <dbReference type="EMBL" id="KAG6487251.1"/>
    </source>
</evidence>
<feature type="region of interest" description="Disordered" evidence="5">
    <location>
        <begin position="98"/>
        <end position="166"/>
    </location>
</feature>
<dbReference type="InterPro" id="IPR036312">
    <property type="entry name" value="Bifun_inhib/LTP/seed_sf"/>
</dbReference>
<dbReference type="InterPro" id="IPR016140">
    <property type="entry name" value="Bifunc_inhib/LTP/seed_store"/>
</dbReference>
<organism evidence="8 9">
    <name type="scientific">Zingiber officinale</name>
    <name type="common">Ginger</name>
    <name type="synonym">Amomum zingiber</name>
    <dbReference type="NCBI Taxonomy" id="94328"/>
    <lineage>
        <taxon>Eukaryota</taxon>
        <taxon>Viridiplantae</taxon>
        <taxon>Streptophyta</taxon>
        <taxon>Embryophyta</taxon>
        <taxon>Tracheophyta</taxon>
        <taxon>Spermatophyta</taxon>
        <taxon>Magnoliopsida</taxon>
        <taxon>Liliopsida</taxon>
        <taxon>Zingiberales</taxon>
        <taxon>Zingiberaceae</taxon>
        <taxon>Zingiber</taxon>
    </lineage>
</organism>
<feature type="domain" description="Bifunctional inhibitor/plant lipid transfer protein/seed storage helical" evidence="7">
    <location>
        <begin position="2"/>
        <end position="95"/>
    </location>
</feature>
<evidence type="ECO:0000256" key="4">
    <source>
        <dbReference type="ARBA" id="ARBA00023180"/>
    </source>
</evidence>
<dbReference type="CDD" id="cd00010">
    <property type="entry name" value="AAI_LTSS"/>
    <property type="match status" value="1"/>
</dbReference>
<protein>
    <recommendedName>
        <fullName evidence="7">Bifunctional inhibitor/plant lipid transfer protein/seed storage helical domain-containing protein</fullName>
    </recommendedName>
</protein>
<name>A0A8J5KNV8_ZINOF</name>
<dbReference type="InterPro" id="IPR043325">
    <property type="entry name" value="LTSS"/>
</dbReference>
<dbReference type="InterPro" id="IPR000528">
    <property type="entry name" value="Plant_nsLTP"/>
</dbReference>
<comment type="caution">
    <text evidence="8">The sequence shown here is derived from an EMBL/GenBank/DDBJ whole genome shotgun (WGS) entry which is preliminary data.</text>
</comment>
<dbReference type="EMBL" id="JACMSC010000015">
    <property type="protein sequence ID" value="KAG6487251.1"/>
    <property type="molecule type" value="Genomic_DNA"/>
</dbReference>
<evidence type="ECO:0000256" key="1">
    <source>
        <dbReference type="ARBA" id="ARBA00009748"/>
    </source>
</evidence>
<evidence type="ECO:0000256" key="6">
    <source>
        <dbReference type="SAM" id="SignalP"/>
    </source>
</evidence>
<accession>A0A8J5KNV8</accession>
<dbReference type="GO" id="GO:0008289">
    <property type="term" value="F:lipid binding"/>
    <property type="evidence" value="ECO:0007669"/>
    <property type="project" value="InterPro"/>
</dbReference>
<dbReference type="GO" id="GO:0006869">
    <property type="term" value="P:lipid transport"/>
    <property type="evidence" value="ECO:0007669"/>
    <property type="project" value="InterPro"/>
</dbReference>
<feature type="signal peptide" evidence="6">
    <location>
        <begin position="1"/>
        <end position="17"/>
    </location>
</feature>